<dbReference type="AlphaFoldDB" id="A0A4R1BFK8"/>
<name>A0A4R1BFK8_9ACTN</name>
<dbReference type="Proteomes" id="UP000295244">
    <property type="component" value="Unassembled WGS sequence"/>
</dbReference>
<dbReference type="RefSeq" id="WP_132692108.1">
    <property type="nucleotide sequence ID" value="NZ_SKBU01000020.1"/>
</dbReference>
<reference evidence="2 3" key="1">
    <citation type="submission" date="2019-03" db="EMBL/GenBank/DDBJ databases">
        <title>Whole genome sequence of a novel Rubrobacter taiwanensis strain, isolated from Yellowstone National Park.</title>
        <authorList>
            <person name="Freed S."/>
            <person name="Ramaley R.F."/>
            <person name="Kyndt J.A."/>
        </authorList>
    </citation>
    <scope>NUCLEOTIDE SEQUENCE [LARGE SCALE GENOMIC DNA]</scope>
    <source>
        <strain evidence="2 3">Yellowstone</strain>
    </source>
</reference>
<feature type="transmembrane region" description="Helical" evidence="1">
    <location>
        <begin position="70"/>
        <end position="92"/>
    </location>
</feature>
<organism evidence="2 3">
    <name type="scientific">Rubrobacter taiwanensis</name>
    <dbReference type="NCBI Taxonomy" id="185139"/>
    <lineage>
        <taxon>Bacteria</taxon>
        <taxon>Bacillati</taxon>
        <taxon>Actinomycetota</taxon>
        <taxon>Rubrobacteria</taxon>
        <taxon>Rubrobacterales</taxon>
        <taxon>Rubrobacteraceae</taxon>
        <taxon>Rubrobacter</taxon>
    </lineage>
</organism>
<evidence type="ECO:0000256" key="1">
    <source>
        <dbReference type="SAM" id="Phobius"/>
    </source>
</evidence>
<keyword evidence="1" id="KW-0472">Membrane</keyword>
<keyword evidence="3" id="KW-1185">Reference proteome</keyword>
<sequence length="97" mass="10949">MRDMETLIDILTEILRLIPLILAYYIPALLAFIIWRERSPNYRMKAGLILAVGFGFIIFVKLLFQPGTQLAALALVSSVQIAAAMLFAYLTVYRLAD</sequence>
<keyword evidence="1" id="KW-0812">Transmembrane</keyword>
<dbReference type="EMBL" id="SKBU01000020">
    <property type="protein sequence ID" value="TCJ15904.1"/>
    <property type="molecule type" value="Genomic_DNA"/>
</dbReference>
<feature type="transmembrane region" description="Helical" evidence="1">
    <location>
        <begin position="47"/>
        <end position="64"/>
    </location>
</feature>
<accession>A0A4R1BFK8</accession>
<keyword evidence="1" id="KW-1133">Transmembrane helix</keyword>
<feature type="transmembrane region" description="Helical" evidence="1">
    <location>
        <begin position="14"/>
        <end position="35"/>
    </location>
</feature>
<evidence type="ECO:0000313" key="3">
    <source>
        <dbReference type="Proteomes" id="UP000295244"/>
    </source>
</evidence>
<dbReference type="OrthoDB" id="5244089at2"/>
<gene>
    <name evidence="2" type="ORF">E0L93_11655</name>
</gene>
<evidence type="ECO:0000313" key="2">
    <source>
        <dbReference type="EMBL" id="TCJ15904.1"/>
    </source>
</evidence>
<protein>
    <submittedName>
        <fullName evidence="2">Uncharacterized protein</fullName>
    </submittedName>
</protein>
<comment type="caution">
    <text evidence="2">The sequence shown here is derived from an EMBL/GenBank/DDBJ whole genome shotgun (WGS) entry which is preliminary data.</text>
</comment>
<proteinExistence type="predicted"/>